<evidence type="ECO:0000313" key="2">
    <source>
        <dbReference type="Proteomes" id="UP000053105"/>
    </source>
</evidence>
<keyword evidence="2" id="KW-1185">Reference proteome</keyword>
<dbReference type="AlphaFoldDB" id="A0A0M8ZV98"/>
<name>A0A0M8ZV98_9HYME</name>
<gene>
    <name evidence="1" type="ORF">WN51_02985</name>
</gene>
<reference evidence="1 2" key="1">
    <citation type="submission" date="2015-07" db="EMBL/GenBank/DDBJ databases">
        <title>The genome of Melipona quadrifasciata.</title>
        <authorList>
            <person name="Pan H."/>
            <person name="Kapheim K."/>
        </authorList>
    </citation>
    <scope>NUCLEOTIDE SEQUENCE [LARGE SCALE GENOMIC DNA]</scope>
    <source>
        <strain evidence="1">0111107301</strain>
        <tissue evidence="1">Whole body</tissue>
    </source>
</reference>
<protein>
    <submittedName>
        <fullName evidence="1">Uncharacterized protein</fullName>
    </submittedName>
</protein>
<organism evidence="1 2">
    <name type="scientific">Melipona quadrifasciata</name>
    <dbReference type="NCBI Taxonomy" id="166423"/>
    <lineage>
        <taxon>Eukaryota</taxon>
        <taxon>Metazoa</taxon>
        <taxon>Ecdysozoa</taxon>
        <taxon>Arthropoda</taxon>
        <taxon>Hexapoda</taxon>
        <taxon>Insecta</taxon>
        <taxon>Pterygota</taxon>
        <taxon>Neoptera</taxon>
        <taxon>Endopterygota</taxon>
        <taxon>Hymenoptera</taxon>
        <taxon>Apocrita</taxon>
        <taxon>Aculeata</taxon>
        <taxon>Apoidea</taxon>
        <taxon>Anthophila</taxon>
        <taxon>Apidae</taxon>
        <taxon>Melipona</taxon>
    </lineage>
</organism>
<evidence type="ECO:0000313" key="1">
    <source>
        <dbReference type="EMBL" id="KOX71840.1"/>
    </source>
</evidence>
<dbReference type="Proteomes" id="UP000053105">
    <property type="component" value="Unassembled WGS sequence"/>
</dbReference>
<accession>A0A0M8ZV98</accession>
<proteinExistence type="predicted"/>
<dbReference type="EMBL" id="KQ435828">
    <property type="protein sequence ID" value="KOX71840.1"/>
    <property type="molecule type" value="Genomic_DNA"/>
</dbReference>
<sequence>MHLYLIELSKNHVALNQVRLSWMCFESCEFSDSELELGLSRTFILDFKTNRNSSKTPQVYSLETSNGEDVTSVLYSTNLKGLRFGMHDGRTNGIWGSYLNPLLDYAPFLYSTVEKGAYFTFRSGYILLNQLRRERSFMKKEIAGFETPCKAFVLQGFIKCAYMYKKTLKKKDGITDHSYDCQDSHVLISKSRSIVQSQIFIDKDEIYIDRSQLENYPFKGLEFDRSFDTSLLPQICHFRLTRNIFPNFH</sequence>